<dbReference type="EMBL" id="OZ035834">
    <property type="protein sequence ID" value="CAL1575964.1"/>
    <property type="molecule type" value="Genomic_DNA"/>
</dbReference>
<evidence type="ECO:0000313" key="1">
    <source>
        <dbReference type="EMBL" id="CAL1575964.1"/>
    </source>
</evidence>
<dbReference type="Proteomes" id="UP001497482">
    <property type="component" value="Chromosome 12"/>
</dbReference>
<name>A0AAV2JL15_KNICA</name>
<protein>
    <submittedName>
        <fullName evidence="1">Uncharacterized protein</fullName>
    </submittedName>
</protein>
<evidence type="ECO:0000313" key="2">
    <source>
        <dbReference type="Proteomes" id="UP001497482"/>
    </source>
</evidence>
<dbReference type="AlphaFoldDB" id="A0AAV2JL15"/>
<organism evidence="1 2">
    <name type="scientific">Knipowitschia caucasica</name>
    <name type="common">Caucasian dwarf goby</name>
    <name type="synonym">Pomatoschistus caucasicus</name>
    <dbReference type="NCBI Taxonomy" id="637954"/>
    <lineage>
        <taxon>Eukaryota</taxon>
        <taxon>Metazoa</taxon>
        <taxon>Chordata</taxon>
        <taxon>Craniata</taxon>
        <taxon>Vertebrata</taxon>
        <taxon>Euteleostomi</taxon>
        <taxon>Actinopterygii</taxon>
        <taxon>Neopterygii</taxon>
        <taxon>Teleostei</taxon>
        <taxon>Neoteleostei</taxon>
        <taxon>Acanthomorphata</taxon>
        <taxon>Gobiaria</taxon>
        <taxon>Gobiiformes</taxon>
        <taxon>Gobioidei</taxon>
        <taxon>Gobiidae</taxon>
        <taxon>Gobiinae</taxon>
        <taxon>Knipowitschia</taxon>
    </lineage>
</organism>
<gene>
    <name evidence="1" type="ORF">KC01_LOCUS7429</name>
</gene>
<keyword evidence="2" id="KW-1185">Reference proteome</keyword>
<sequence>MGAPSYTPPPSKALTAGVSRHRLLQDLQHKQGELERAYHEALQIHRNARETLQRVEELFSQMLLMMEAKRRQVKEQVSLHQKNQLRRVQQLQDSLQADIAEQKSSLAELDPLDTEQEVVDASPSPKLVLEPSGGPSFSEKVGSAVLALVLSVQAPLLLFSSPEPEPSTRAAFLCI</sequence>
<accession>A0AAV2JL15</accession>
<reference evidence="1 2" key="1">
    <citation type="submission" date="2024-04" db="EMBL/GenBank/DDBJ databases">
        <authorList>
            <person name="Waldvogel A.-M."/>
            <person name="Schoenle A."/>
        </authorList>
    </citation>
    <scope>NUCLEOTIDE SEQUENCE [LARGE SCALE GENOMIC DNA]</scope>
</reference>
<proteinExistence type="predicted"/>